<dbReference type="Pfam" id="PF25585">
    <property type="entry name" value="zf-CCCH_DUS3L"/>
    <property type="match status" value="1"/>
</dbReference>
<evidence type="ECO:0000256" key="17">
    <source>
        <dbReference type="ARBA" id="ARBA00049447"/>
    </source>
</evidence>
<sequence>MAENGVAAIKKEFLAEPAQGATGEKRKRKERGQNKRRNKVIVREDNALCPRISLGEECPYGAECRFPHDVEAYLAQKKPDIGKVCTLFDKYGRCPAGFKCRWLSGHVREDEDGNHVLVTRPDAKAPTKVTNSMNKEVQKKLRTKQLDLSKSEEVIALVLGPMNKDDSKQSDRNSERQAAKKEKKKEIEEKGVAASGEEAVTSVSEAVTSGEQKAASSTEQAAPTATEPPTAQPATDTSFEGRAFLELPTLRPQEKKVIDWRNRMVLAPLTTVGNPAFRQLCASFGADTFYSEMALCYPLMQGHQPEWALVRGVESERQTMKTGRRGIFGIQLACGKLWQGVKTAQVLSEYCDGLDFLDLNCGCPIDLVYRQGAGSALLDNHTRLIRSLQGIDTISGSLPTTVKLRMGCRDDHPIAKRLMTRIFHETNVSAVTLHGRSRQQRYSKLADWDYVRQCATEIRTLNEALEEKPDAFPMRNQRMAVIGNGDCFTYKDWYDGMETGVDTVMIARGALVKPWIFEEIEARQSIDKSSTQRLEMLQEFCNHGLSYWGADERGLNTTRRFFLEFMSFFHRYTPVAMYEEGVNPKLNERAPAYKARDDMEAMLASPNVADWISLSERFLGPTPPRFTFTPKHKSNSMDEAEG</sequence>
<dbReference type="FunFam" id="4.10.1000.10:FF:000029">
    <property type="entry name" value="tRNA-dihydrouridine(47) synthase [NAD(P)(+)]"/>
    <property type="match status" value="1"/>
</dbReference>
<dbReference type="PANTHER" id="PTHR45846">
    <property type="entry name" value="TRNA-DIHYDROURIDINE(47) SYNTHASE [NAD(P)(+)]-LIKE"/>
    <property type="match status" value="1"/>
</dbReference>
<dbReference type="eggNOG" id="KOG2333">
    <property type="taxonomic scope" value="Eukaryota"/>
</dbReference>
<dbReference type="InterPro" id="IPR018517">
    <property type="entry name" value="tRNA_hU_synthase_CS"/>
</dbReference>
<keyword evidence="4 20" id="KW-0285">Flavoprotein</keyword>
<evidence type="ECO:0000256" key="4">
    <source>
        <dbReference type="ARBA" id="ARBA00022630"/>
    </source>
</evidence>
<evidence type="ECO:0000256" key="16">
    <source>
        <dbReference type="ARBA" id="ARBA00048342"/>
    </source>
</evidence>
<evidence type="ECO:0000256" key="7">
    <source>
        <dbReference type="ARBA" id="ARBA00022694"/>
    </source>
</evidence>
<keyword evidence="11 19" id="KW-0862">Zinc</keyword>
<evidence type="ECO:0000256" key="1">
    <source>
        <dbReference type="ARBA" id="ARBA00001917"/>
    </source>
</evidence>
<dbReference type="CDD" id="cd02801">
    <property type="entry name" value="DUS_like_FMN"/>
    <property type="match status" value="1"/>
</dbReference>
<comment type="cofactor">
    <cofactor evidence="1 20">
        <name>FMN</name>
        <dbReference type="ChEBI" id="CHEBI:58210"/>
    </cofactor>
</comment>
<dbReference type="Gene3D" id="3.20.20.70">
    <property type="entry name" value="Aldolase class I"/>
    <property type="match status" value="1"/>
</dbReference>
<keyword evidence="13 20" id="KW-0560">Oxidoreductase</keyword>
<evidence type="ECO:0000259" key="22">
    <source>
        <dbReference type="PROSITE" id="PS50103"/>
    </source>
</evidence>
<dbReference type="AlphaFoldDB" id="B6K3Q0"/>
<keyword evidence="7 20" id="KW-0819">tRNA processing</keyword>
<feature type="compositionally biased region" description="Polar residues" evidence="21">
    <location>
        <begin position="201"/>
        <end position="211"/>
    </location>
</feature>
<feature type="compositionally biased region" description="Basic residues" evidence="21">
    <location>
        <begin position="25"/>
        <end position="39"/>
    </location>
</feature>
<comment type="catalytic activity">
    <reaction evidence="17">
        <text>a 5,6-dihydrouridine in mRNA + NADP(+) = a uridine in mRNA + NADPH + H(+)</text>
        <dbReference type="Rhea" id="RHEA:69855"/>
        <dbReference type="Rhea" id="RHEA-COMP:14658"/>
        <dbReference type="Rhea" id="RHEA-COMP:17789"/>
        <dbReference type="ChEBI" id="CHEBI:15378"/>
        <dbReference type="ChEBI" id="CHEBI:57783"/>
        <dbReference type="ChEBI" id="CHEBI:58349"/>
        <dbReference type="ChEBI" id="CHEBI:65315"/>
        <dbReference type="ChEBI" id="CHEBI:74443"/>
    </reaction>
    <physiologicalReaction direction="right-to-left" evidence="17">
        <dbReference type="Rhea" id="RHEA:69857"/>
    </physiologicalReaction>
</comment>
<keyword evidence="14 20" id="KW-0520">NAD</keyword>
<protein>
    <recommendedName>
        <fullName evidence="3 20">tRNA-dihydrouridine(47) synthase [NAD(P)(+)]</fullName>
        <ecNumber evidence="2 20">1.3.1.89</ecNumber>
    </recommendedName>
    <alternativeName>
        <fullName evidence="20">tRNA-dihydrouridine synthase 3</fullName>
    </alternativeName>
</protein>
<dbReference type="Gene3D" id="4.10.1000.10">
    <property type="entry name" value="Zinc finger, CCCH-type"/>
    <property type="match status" value="1"/>
</dbReference>
<evidence type="ECO:0000256" key="21">
    <source>
        <dbReference type="SAM" id="MobiDB-lite"/>
    </source>
</evidence>
<dbReference type="VEuPathDB" id="FungiDB:SJAG_03240"/>
<comment type="function">
    <text evidence="20">Catalyzes the synthesis of dihydrouridine, a modified base found in the D-loop of most tRNAs. Specifically modifies U47 in cytoplasmic tRNAs.</text>
</comment>
<dbReference type="HOGENOM" id="CLU_013299_7_0_1"/>
<dbReference type="GO" id="GO:0102265">
    <property type="term" value="F:tRNA-dihydrouridine47 synthase activity"/>
    <property type="evidence" value="ECO:0007669"/>
    <property type="project" value="UniProtKB-EC"/>
</dbReference>
<comment type="similarity">
    <text evidence="20">Belongs to the dus family. Dus3 subfamily.</text>
</comment>
<organism evidence="23 25">
    <name type="scientific">Schizosaccharomyces japonicus (strain yFS275 / FY16936)</name>
    <name type="common">Fission yeast</name>
    <dbReference type="NCBI Taxonomy" id="402676"/>
    <lineage>
        <taxon>Eukaryota</taxon>
        <taxon>Fungi</taxon>
        <taxon>Dikarya</taxon>
        <taxon>Ascomycota</taxon>
        <taxon>Taphrinomycotina</taxon>
        <taxon>Schizosaccharomycetes</taxon>
        <taxon>Schizosaccharomycetales</taxon>
        <taxon>Schizosaccharomycetaceae</taxon>
        <taxon>Schizosaccharomyces</taxon>
    </lineage>
</organism>
<dbReference type="STRING" id="402676.B6K3Q0"/>
<feature type="zinc finger region" description="C3H1-type" evidence="19">
    <location>
        <begin position="43"/>
        <end position="71"/>
    </location>
</feature>
<comment type="catalytic activity">
    <reaction evidence="18">
        <text>5,6-dihydrouridine(47) in tRNA + NADP(+) = uridine(47) in tRNA + NADPH + H(+)</text>
        <dbReference type="Rhea" id="RHEA:53360"/>
        <dbReference type="Rhea" id="RHEA-COMP:13539"/>
        <dbReference type="Rhea" id="RHEA-COMP:13540"/>
        <dbReference type="ChEBI" id="CHEBI:15378"/>
        <dbReference type="ChEBI" id="CHEBI:57783"/>
        <dbReference type="ChEBI" id="CHEBI:58349"/>
        <dbReference type="ChEBI" id="CHEBI:65315"/>
        <dbReference type="ChEBI" id="CHEBI:74443"/>
        <dbReference type="EC" id="1.3.1.89"/>
    </reaction>
    <physiologicalReaction direction="right-to-left" evidence="18">
        <dbReference type="Rhea" id="RHEA:53362"/>
    </physiologicalReaction>
</comment>
<evidence type="ECO:0000256" key="10">
    <source>
        <dbReference type="ARBA" id="ARBA00022771"/>
    </source>
</evidence>
<dbReference type="GO" id="GO:0008270">
    <property type="term" value="F:zinc ion binding"/>
    <property type="evidence" value="ECO:0007669"/>
    <property type="project" value="UniProtKB-KW"/>
</dbReference>
<keyword evidence="9" id="KW-0677">Repeat</keyword>
<gene>
    <name evidence="24" type="primary">dus3</name>
    <name evidence="23" type="ORF">SJAG_03240</name>
</gene>
<evidence type="ECO:0000256" key="3">
    <source>
        <dbReference type="ARBA" id="ARBA00022143"/>
    </source>
</evidence>
<keyword evidence="5 20" id="KW-0288">FMN</keyword>
<dbReference type="JaponicusDB" id="SJAG_03240">
    <property type="gene designation" value="dus3"/>
</dbReference>
<feature type="region of interest" description="Disordered" evidence="21">
    <location>
        <begin position="17"/>
        <end position="39"/>
    </location>
</feature>
<feature type="domain" description="C3H1-type" evidence="22">
    <location>
        <begin position="43"/>
        <end position="71"/>
    </location>
</feature>
<evidence type="ECO:0000256" key="14">
    <source>
        <dbReference type="ARBA" id="ARBA00023027"/>
    </source>
</evidence>
<dbReference type="PROSITE" id="PS01136">
    <property type="entry name" value="UPF0034"/>
    <property type="match status" value="1"/>
</dbReference>
<name>B6K3Q0_SCHJY</name>
<evidence type="ECO:0000256" key="15">
    <source>
        <dbReference type="ARBA" id="ARBA00048266"/>
    </source>
</evidence>
<feature type="compositionally biased region" description="Low complexity" evidence="21">
    <location>
        <begin position="214"/>
        <end position="235"/>
    </location>
</feature>
<keyword evidence="12 20" id="KW-0521">NADP</keyword>
<dbReference type="EMBL" id="KE651167">
    <property type="protein sequence ID" value="EEB08107.2"/>
    <property type="molecule type" value="Genomic_DNA"/>
</dbReference>
<dbReference type="InterPro" id="IPR035587">
    <property type="entry name" value="DUS-like_FMN-bd"/>
</dbReference>
<evidence type="ECO:0000313" key="24">
    <source>
        <dbReference type="JaponicusDB" id="SJAG_03240"/>
    </source>
</evidence>
<evidence type="ECO:0000256" key="12">
    <source>
        <dbReference type="ARBA" id="ARBA00022857"/>
    </source>
</evidence>
<comment type="catalytic activity">
    <reaction evidence="16">
        <text>a 5,6-dihydrouridine in mRNA + NAD(+) = a uridine in mRNA + NADH + H(+)</text>
        <dbReference type="Rhea" id="RHEA:69851"/>
        <dbReference type="Rhea" id="RHEA-COMP:14658"/>
        <dbReference type="Rhea" id="RHEA-COMP:17789"/>
        <dbReference type="ChEBI" id="CHEBI:15378"/>
        <dbReference type="ChEBI" id="CHEBI:57540"/>
        <dbReference type="ChEBI" id="CHEBI:57945"/>
        <dbReference type="ChEBI" id="CHEBI:65315"/>
        <dbReference type="ChEBI" id="CHEBI:74443"/>
    </reaction>
    <physiologicalReaction direction="right-to-left" evidence="16">
        <dbReference type="Rhea" id="RHEA:69853"/>
    </physiologicalReaction>
</comment>
<dbReference type="OrthoDB" id="259935at2759"/>
<evidence type="ECO:0000256" key="5">
    <source>
        <dbReference type="ARBA" id="ARBA00022643"/>
    </source>
</evidence>
<dbReference type="RefSeq" id="XP_002174400.2">
    <property type="nucleotide sequence ID" value="XM_002174364.2"/>
</dbReference>
<evidence type="ECO:0000256" key="6">
    <source>
        <dbReference type="ARBA" id="ARBA00022664"/>
    </source>
</evidence>
<dbReference type="GO" id="GO:0034399">
    <property type="term" value="C:nuclear periphery"/>
    <property type="evidence" value="ECO:0007669"/>
    <property type="project" value="EnsemblFungi"/>
</dbReference>
<keyword evidence="8 19" id="KW-0479">Metal-binding</keyword>
<dbReference type="EC" id="1.3.1.89" evidence="2 20"/>
<dbReference type="Proteomes" id="UP000001744">
    <property type="component" value="Unassembled WGS sequence"/>
</dbReference>
<evidence type="ECO:0000256" key="18">
    <source>
        <dbReference type="ARBA" id="ARBA00049513"/>
    </source>
</evidence>
<evidence type="ECO:0000256" key="13">
    <source>
        <dbReference type="ARBA" id="ARBA00023002"/>
    </source>
</evidence>
<keyword evidence="6" id="KW-0507">mRNA processing</keyword>
<dbReference type="PROSITE" id="PS50103">
    <property type="entry name" value="ZF_C3H1"/>
    <property type="match status" value="1"/>
</dbReference>
<dbReference type="GeneID" id="7049148"/>
<evidence type="ECO:0000313" key="25">
    <source>
        <dbReference type="Proteomes" id="UP000001744"/>
    </source>
</evidence>
<keyword evidence="25" id="KW-1185">Reference proteome</keyword>
<comment type="catalytic activity">
    <reaction evidence="15">
        <text>5,6-dihydrouridine(47) in tRNA + NAD(+) = uridine(47) in tRNA + NADH + H(+)</text>
        <dbReference type="Rhea" id="RHEA:53364"/>
        <dbReference type="Rhea" id="RHEA-COMP:13539"/>
        <dbReference type="Rhea" id="RHEA-COMP:13540"/>
        <dbReference type="ChEBI" id="CHEBI:15378"/>
        <dbReference type="ChEBI" id="CHEBI:57540"/>
        <dbReference type="ChEBI" id="CHEBI:57945"/>
        <dbReference type="ChEBI" id="CHEBI:65315"/>
        <dbReference type="ChEBI" id="CHEBI:74443"/>
        <dbReference type="EC" id="1.3.1.89"/>
    </reaction>
    <physiologicalReaction direction="right-to-left" evidence="15">
        <dbReference type="Rhea" id="RHEA:53366"/>
    </physiologicalReaction>
</comment>
<dbReference type="SUPFAM" id="SSF51395">
    <property type="entry name" value="FMN-linked oxidoreductases"/>
    <property type="match status" value="1"/>
</dbReference>
<dbReference type="GO" id="GO:0106414">
    <property type="term" value="F:mRNA dihydrouridine synthase activity"/>
    <property type="evidence" value="ECO:0007669"/>
    <property type="project" value="RHEA"/>
</dbReference>
<accession>B6K3Q0</accession>
<dbReference type="OMA" id="WSYIAEC"/>
<evidence type="ECO:0000256" key="8">
    <source>
        <dbReference type="ARBA" id="ARBA00022723"/>
    </source>
</evidence>
<evidence type="ECO:0000256" key="19">
    <source>
        <dbReference type="PROSITE-ProRule" id="PRU00723"/>
    </source>
</evidence>
<evidence type="ECO:0000313" key="23">
    <source>
        <dbReference type="EMBL" id="EEB08107.2"/>
    </source>
</evidence>
<evidence type="ECO:0000256" key="11">
    <source>
        <dbReference type="ARBA" id="ARBA00022833"/>
    </source>
</evidence>
<dbReference type="GO" id="GO:0050660">
    <property type="term" value="F:flavin adenine dinucleotide binding"/>
    <property type="evidence" value="ECO:0007669"/>
    <property type="project" value="UniProtKB-UniRule"/>
</dbReference>
<evidence type="ECO:0000256" key="2">
    <source>
        <dbReference type="ARBA" id="ARBA00012376"/>
    </source>
</evidence>
<dbReference type="GO" id="GO:0017150">
    <property type="term" value="F:tRNA dihydrouridine synthase activity"/>
    <property type="evidence" value="ECO:0000318"/>
    <property type="project" value="GO_Central"/>
</dbReference>
<evidence type="ECO:0000256" key="20">
    <source>
        <dbReference type="RuleBase" id="RU291113"/>
    </source>
</evidence>
<feature type="compositionally biased region" description="Basic and acidic residues" evidence="21">
    <location>
        <begin position="163"/>
        <end position="191"/>
    </location>
</feature>
<dbReference type="PANTHER" id="PTHR45846:SF1">
    <property type="entry name" value="TRNA-DIHYDROURIDINE(47) SYNTHASE [NAD(P)(+)]-LIKE"/>
    <property type="match status" value="1"/>
</dbReference>
<reference evidence="23 25" key="1">
    <citation type="journal article" date="2011" name="Science">
        <title>Comparative functional genomics of the fission yeasts.</title>
        <authorList>
            <person name="Rhind N."/>
            <person name="Chen Z."/>
            <person name="Yassour M."/>
            <person name="Thompson D.A."/>
            <person name="Haas B.J."/>
            <person name="Habib N."/>
            <person name="Wapinski I."/>
            <person name="Roy S."/>
            <person name="Lin M.F."/>
            <person name="Heiman D.I."/>
            <person name="Young S.K."/>
            <person name="Furuya K."/>
            <person name="Guo Y."/>
            <person name="Pidoux A."/>
            <person name="Chen H.M."/>
            <person name="Robbertse B."/>
            <person name="Goldberg J.M."/>
            <person name="Aoki K."/>
            <person name="Bayne E.H."/>
            <person name="Berlin A.M."/>
            <person name="Desjardins C.A."/>
            <person name="Dobbs E."/>
            <person name="Dukaj L."/>
            <person name="Fan L."/>
            <person name="FitzGerald M.G."/>
            <person name="French C."/>
            <person name="Gujja S."/>
            <person name="Hansen K."/>
            <person name="Keifenheim D."/>
            <person name="Levin J.Z."/>
            <person name="Mosher R.A."/>
            <person name="Mueller C.A."/>
            <person name="Pfiffner J."/>
            <person name="Priest M."/>
            <person name="Russ C."/>
            <person name="Smialowska A."/>
            <person name="Swoboda P."/>
            <person name="Sykes S.M."/>
            <person name="Vaughn M."/>
            <person name="Vengrova S."/>
            <person name="Yoder R."/>
            <person name="Zeng Q."/>
            <person name="Allshire R."/>
            <person name="Baulcombe D."/>
            <person name="Birren B.W."/>
            <person name="Brown W."/>
            <person name="Ekwall K."/>
            <person name="Kellis M."/>
            <person name="Leatherwood J."/>
            <person name="Levin H."/>
            <person name="Margalit H."/>
            <person name="Martienssen R."/>
            <person name="Nieduszynski C.A."/>
            <person name="Spatafora J.W."/>
            <person name="Friedman N."/>
            <person name="Dalgaard J.Z."/>
            <person name="Baumann P."/>
            <person name="Niki H."/>
            <person name="Regev A."/>
            <person name="Nusbaum C."/>
        </authorList>
    </citation>
    <scope>NUCLEOTIDE SEQUENCE [LARGE SCALE GENOMIC DNA]</scope>
    <source>
        <strain evidence="25">yFS275 / FY16936</strain>
    </source>
</reference>
<proteinExistence type="inferred from homology"/>
<dbReference type="InterPro" id="IPR013785">
    <property type="entry name" value="Aldolase_TIM"/>
</dbReference>
<dbReference type="Pfam" id="PF01207">
    <property type="entry name" value="Dus"/>
    <property type="match status" value="2"/>
</dbReference>
<dbReference type="GO" id="GO:0006397">
    <property type="term" value="P:mRNA processing"/>
    <property type="evidence" value="ECO:0007669"/>
    <property type="project" value="UniProtKB-KW"/>
</dbReference>
<dbReference type="InterPro" id="IPR000571">
    <property type="entry name" value="Znf_CCCH"/>
</dbReference>
<evidence type="ECO:0000256" key="9">
    <source>
        <dbReference type="ARBA" id="ARBA00022737"/>
    </source>
</evidence>
<keyword evidence="10 19" id="KW-0863">Zinc-finger</keyword>
<feature type="region of interest" description="Disordered" evidence="21">
    <location>
        <begin position="159"/>
        <end position="236"/>
    </location>
</feature>